<dbReference type="GO" id="GO:0046933">
    <property type="term" value="F:proton-transporting ATP synthase activity, rotational mechanism"/>
    <property type="evidence" value="ECO:0007669"/>
    <property type="project" value="UniProtKB-UniRule"/>
</dbReference>
<keyword evidence="4 13" id="KW-1003">Cell membrane</keyword>
<dbReference type="Gene3D" id="1.20.120.220">
    <property type="entry name" value="ATP synthase, F0 complex, subunit A"/>
    <property type="match status" value="1"/>
</dbReference>
<dbReference type="Proteomes" id="UP000017429">
    <property type="component" value="Chromosome"/>
</dbReference>
<evidence type="ECO:0000256" key="7">
    <source>
        <dbReference type="ARBA" id="ARBA00022692"/>
    </source>
</evidence>
<dbReference type="InterPro" id="IPR023011">
    <property type="entry name" value="ATP_synth_F0_asu_AS"/>
</dbReference>
<organism evidence="15 16">
    <name type="scientific">Mucispirillum schaedleri ASF457</name>
    <dbReference type="NCBI Taxonomy" id="1379858"/>
    <lineage>
        <taxon>Bacteria</taxon>
        <taxon>Pseudomonadati</taxon>
        <taxon>Deferribacterota</taxon>
        <taxon>Deferribacteres</taxon>
        <taxon>Deferribacterales</taxon>
        <taxon>Mucispirillaceae</taxon>
        <taxon>Mucispirillum</taxon>
    </lineage>
</organism>
<reference evidence="15" key="1">
    <citation type="journal article" date="2014" name="Genome Announc.">
        <title>Draft genome sequences of the altered schaedler flora, a defined bacterial community from gnotobiotic mice.</title>
        <authorList>
            <person name="Wannemuehler M.J."/>
            <person name="Overstreet A.M."/>
            <person name="Ward D.V."/>
            <person name="Phillips G.J."/>
        </authorList>
    </citation>
    <scope>NUCLEOTIDE SEQUENCE</scope>
    <source>
        <strain evidence="15">ASF457</strain>
    </source>
</reference>
<keyword evidence="16" id="KW-1185">Reference proteome</keyword>
<evidence type="ECO:0000256" key="10">
    <source>
        <dbReference type="ARBA" id="ARBA00023065"/>
    </source>
</evidence>
<evidence type="ECO:0000256" key="2">
    <source>
        <dbReference type="ARBA" id="ARBA00006810"/>
    </source>
</evidence>
<evidence type="ECO:0000256" key="11">
    <source>
        <dbReference type="ARBA" id="ARBA00023136"/>
    </source>
</evidence>
<evidence type="ECO:0000256" key="12">
    <source>
        <dbReference type="ARBA" id="ARBA00023310"/>
    </source>
</evidence>
<dbReference type="GO" id="GO:0045259">
    <property type="term" value="C:proton-transporting ATP synthase complex"/>
    <property type="evidence" value="ECO:0007669"/>
    <property type="project" value="UniProtKB-KW"/>
</dbReference>
<feature type="transmembrane region" description="Helical" evidence="13">
    <location>
        <begin position="106"/>
        <end position="124"/>
    </location>
</feature>
<dbReference type="KEGG" id="msch:N508_000432"/>
<dbReference type="InterPro" id="IPR000568">
    <property type="entry name" value="ATP_synth_F0_asu"/>
</dbReference>
<evidence type="ECO:0000256" key="13">
    <source>
        <dbReference type="HAMAP-Rule" id="MF_01393"/>
    </source>
</evidence>
<dbReference type="OrthoDB" id="9809130at2"/>
<evidence type="ECO:0000256" key="6">
    <source>
        <dbReference type="ARBA" id="ARBA00022547"/>
    </source>
</evidence>
<dbReference type="PROSITE" id="PS00449">
    <property type="entry name" value="ATPASE_A"/>
    <property type="match status" value="1"/>
</dbReference>
<keyword evidence="11 13" id="KW-0472">Membrane</keyword>
<protein>
    <recommendedName>
        <fullName evidence="13 14">ATP synthase subunit a</fullName>
    </recommendedName>
    <alternativeName>
        <fullName evidence="13">ATP synthase F0 sector subunit a</fullName>
    </alternativeName>
    <alternativeName>
        <fullName evidence="13">F-ATPase subunit 6</fullName>
    </alternativeName>
</protein>
<dbReference type="GO" id="GO:0005886">
    <property type="term" value="C:plasma membrane"/>
    <property type="evidence" value="ECO:0007669"/>
    <property type="project" value="UniProtKB-SubCell"/>
</dbReference>
<dbReference type="RefSeq" id="WP_023276441.1">
    <property type="nucleotide sequence ID" value="NZ_CP097562.1"/>
</dbReference>
<keyword evidence="6 13" id="KW-0138">CF(0)</keyword>
<comment type="similarity">
    <text evidence="2 13 14">Belongs to the ATPase A chain family.</text>
</comment>
<comment type="function">
    <text evidence="13 14">Key component of the proton channel; it plays a direct role in the translocation of protons across the membrane.</text>
</comment>
<feature type="transmembrane region" description="Helical" evidence="13">
    <location>
        <begin position="79"/>
        <end position="100"/>
    </location>
</feature>
<keyword evidence="9 13" id="KW-1133">Transmembrane helix</keyword>
<comment type="subcellular location">
    <subcellularLocation>
        <location evidence="13 14">Cell membrane</location>
        <topology evidence="13 14">Multi-pass membrane protein</topology>
    </subcellularLocation>
    <subcellularLocation>
        <location evidence="1">Membrane</location>
        <topology evidence="1">Multi-pass membrane protein</topology>
    </subcellularLocation>
</comment>
<evidence type="ECO:0000256" key="14">
    <source>
        <dbReference type="RuleBase" id="RU000483"/>
    </source>
</evidence>
<evidence type="ECO:0000256" key="4">
    <source>
        <dbReference type="ARBA" id="ARBA00022475"/>
    </source>
</evidence>
<keyword evidence="8 13" id="KW-0375">Hydrogen ion transport</keyword>
<proteinExistence type="inferred from homology"/>
<dbReference type="PANTHER" id="PTHR42823">
    <property type="entry name" value="ATP SYNTHASE SUBUNIT A, CHLOROPLASTIC"/>
    <property type="match status" value="1"/>
</dbReference>
<gene>
    <name evidence="13 15" type="primary">atpB</name>
    <name evidence="15" type="ORF">N508_000432</name>
</gene>
<dbReference type="SUPFAM" id="SSF81336">
    <property type="entry name" value="F1F0 ATP synthase subunit A"/>
    <property type="match status" value="1"/>
</dbReference>
<keyword evidence="10 13" id="KW-0406">Ion transport</keyword>
<evidence type="ECO:0000313" key="15">
    <source>
        <dbReference type="EMBL" id="USF23374.1"/>
    </source>
</evidence>
<keyword evidence="3 13" id="KW-0813">Transport</keyword>
<reference evidence="15" key="3">
    <citation type="submission" date="2022-06" db="EMBL/GenBank/DDBJ databases">
        <title>Resources to Facilitate Use of the Altered Schaedler Flora (ASF) Mouse Model to Study Microbiome Function.</title>
        <authorList>
            <person name="Proctor A."/>
            <person name="Parvinroo S."/>
            <person name="Richie T."/>
            <person name="Jia X."/>
            <person name="Lee S.T.M."/>
            <person name="Karp P.D."/>
            <person name="Paley S."/>
            <person name="Kostic A.D."/>
            <person name="Pierre J.F."/>
            <person name="Wannemuehler M.J."/>
            <person name="Phillips G.J."/>
        </authorList>
    </citation>
    <scope>NUCLEOTIDE SEQUENCE</scope>
    <source>
        <strain evidence="15">ASF457</strain>
    </source>
</reference>
<dbReference type="eggNOG" id="COG0356">
    <property type="taxonomic scope" value="Bacteria"/>
</dbReference>
<dbReference type="InterPro" id="IPR045082">
    <property type="entry name" value="ATP_syn_F0_a_bact/chloroplast"/>
</dbReference>
<feature type="transmembrane region" description="Helical" evidence="13">
    <location>
        <begin position="136"/>
        <end position="154"/>
    </location>
</feature>
<dbReference type="CDD" id="cd00310">
    <property type="entry name" value="ATP-synt_Fo_a_6"/>
    <property type="match status" value="1"/>
</dbReference>
<evidence type="ECO:0000313" key="16">
    <source>
        <dbReference type="Proteomes" id="UP000017429"/>
    </source>
</evidence>
<dbReference type="PANTHER" id="PTHR42823:SF3">
    <property type="entry name" value="ATP SYNTHASE SUBUNIT A, CHLOROPLASTIC"/>
    <property type="match status" value="1"/>
</dbReference>
<keyword evidence="7 13" id="KW-0812">Transmembrane</keyword>
<evidence type="ECO:0000256" key="1">
    <source>
        <dbReference type="ARBA" id="ARBA00004141"/>
    </source>
</evidence>
<keyword evidence="12 13" id="KW-0066">ATP synthesis</keyword>
<feature type="transmembrane region" description="Helical" evidence="13">
    <location>
        <begin position="166"/>
        <end position="188"/>
    </location>
</feature>
<reference evidence="15" key="2">
    <citation type="submission" date="2022-05" db="EMBL/GenBank/DDBJ databases">
        <authorList>
            <person name="Proctor A.L."/>
            <person name="Phillips G.J."/>
            <person name="Wannemuehler M.J."/>
        </authorList>
    </citation>
    <scope>NUCLEOTIDE SEQUENCE</scope>
    <source>
        <strain evidence="15">ASF457</strain>
    </source>
</reference>
<dbReference type="FunFam" id="1.20.120.220:FF:000006">
    <property type="entry name" value="ATP synthase subunit a"/>
    <property type="match status" value="1"/>
</dbReference>
<sequence>MEHPLNLTSFLPANIQHHYLHVIMLCVAVCIIFFLGLYVRSLRSEIPSKSQNFFEVLVGGLSNLAVDVMGKEGKPYLPIVFGIGLYVAVSNLMGLIPGLIPPTSNMNTTAAPAIFVFLLYNFIGIKKHGASYIKHFLGPLPALAPFMLIIEIISHLARPLSLTMRLFGNIAGEDLVVVILFMLVPFLLPIPMFFLMIFTSILQAFVFMMLTMVYIAGALEEAH</sequence>
<accession>V2PYG0</accession>
<dbReference type="EMBL" id="CP097562">
    <property type="protein sequence ID" value="USF23374.1"/>
    <property type="molecule type" value="Genomic_DNA"/>
</dbReference>
<evidence type="ECO:0000256" key="5">
    <source>
        <dbReference type="ARBA" id="ARBA00022519"/>
    </source>
</evidence>
<dbReference type="PRINTS" id="PR00123">
    <property type="entry name" value="ATPASEA"/>
</dbReference>
<evidence type="ECO:0000256" key="3">
    <source>
        <dbReference type="ARBA" id="ARBA00022448"/>
    </source>
</evidence>
<dbReference type="AlphaFoldDB" id="V2PYG0"/>
<dbReference type="InterPro" id="IPR035908">
    <property type="entry name" value="F0_ATP_A_sf"/>
</dbReference>
<name>V2PYG0_9BACT</name>
<dbReference type="GO" id="GO:0042777">
    <property type="term" value="P:proton motive force-driven plasma membrane ATP synthesis"/>
    <property type="evidence" value="ECO:0007669"/>
    <property type="project" value="TreeGrafter"/>
</dbReference>
<dbReference type="NCBIfam" id="TIGR01131">
    <property type="entry name" value="ATP_synt_6_or_A"/>
    <property type="match status" value="1"/>
</dbReference>
<dbReference type="Pfam" id="PF00119">
    <property type="entry name" value="ATP-synt_A"/>
    <property type="match status" value="1"/>
</dbReference>
<evidence type="ECO:0000256" key="8">
    <source>
        <dbReference type="ARBA" id="ARBA00022781"/>
    </source>
</evidence>
<dbReference type="HAMAP" id="MF_01393">
    <property type="entry name" value="ATP_synth_a_bact"/>
    <property type="match status" value="1"/>
</dbReference>
<feature type="transmembrane region" description="Helical" evidence="13">
    <location>
        <begin position="195"/>
        <end position="217"/>
    </location>
</feature>
<feature type="transmembrane region" description="Helical" evidence="13">
    <location>
        <begin position="20"/>
        <end position="39"/>
    </location>
</feature>
<keyword evidence="5" id="KW-0997">Cell inner membrane</keyword>
<evidence type="ECO:0000256" key="9">
    <source>
        <dbReference type="ARBA" id="ARBA00022989"/>
    </source>
</evidence>